<dbReference type="InterPro" id="IPR017853">
    <property type="entry name" value="GH"/>
</dbReference>
<evidence type="ECO:0000256" key="1">
    <source>
        <dbReference type="ARBA" id="ARBA00000822"/>
    </source>
</evidence>
<dbReference type="EC" id="3.2.1.14" evidence="2"/>
<dbReference type="Gene3D" id="3.20.20.80">
    <property type="entry name" value="Glycosidases"/>
    <property type="match status" value="1"/>
</dbReference>
<comment type="catalytic activity">
    <reaction evidence="1">
        <text>Random endo-hydrolysis of N-acetyl-beta-D-glucosaminide (1-&gt;4)-beta-linkages in chitin and chitodextrins.</text>
        <dbReference type="EC" id="3.2.1.14"/>
    </reaction>
</comment>
<keyword evidence="8" id="KW-1133">Transmembrane helix</keyword>
<evidence type="ECO:0000256" key="6">
    <source>
        <dbReference type="RuleBase" id="RU000489"/>
    </source>
</evidence>
<feature type="domain" description="GH18" evidence="9">
    <location>
        <begin position="112"/>
        <end position="447"/>
    </location>
</feature>
<organism evidence="10">
    <name type="scientific">Alsobacter sp. KACC 23698</name>
    <dbReference type="NCBI Taxonomy" id="3149229"/>
    <lineage>
        <taxon>Bacteria</taxon>
        <taxon>Pseudomonadati</taxon>
        <taxon>Pseudomonadota</taxon>
        <taxon>Alphaproteobacteria</taxon>
        <taxon>Hyphomicrobiales</taxon>
        <taxon>Alsobacteraceae</taxon>
        <taxon>Alsobacter</taxon>
    </lineage>
</organism>
<dbReference type="InterPro" id="IPR050314">
    <property type="entry name" value="Glycosyl_Hydrlase_18"/>
</dbReference>
<keyword evidence="4" id="KW-0146">Chitin degradation</keyword>
<dbReference type="EMBL" id="CP157484">
    <property type="protein sequence ID" value="XBO40228.1"/>
    <property type="molecule type" value="Genomic_DNA"/>
</dbReference>
<evidence type="ECO:0000313" key="10">
    <source>
        <dbReference type="EMBL" id="XBO40228.1"/>
    </source>
</evidence>
<keyword evidence="8" id="KW-0812">Transmembrane</keyword>
<dbReference type="PANTHER" id="PTHR11177">
    <property type="entry name" value="CHITINASE"/>
    <property type="match status" value="1"/>
</dbReference>
<dbReference type="InterPro" id="IPR029070">
    <property type="entry name" value="Chitinase_insertion_sf"/>
</dbReference>
<keyword evidence="3 6" id="KW-0378">Hydrolase</keyword>
<evidence type="ECO:0000256" key="5">
    <source>
        <dbReference type="ARBA" id="ARBA00023295"/>
    </source>
</evidence>
<dbReference type="Pfam" id="PF00704">
    <property type="entry name" value="Glyco_hydro_18"/>
    <property type="match status" value="1"/>
</dbReference>
<dbReference type="GO" id="GO:0008843">
    <property type="term" value="F:endochitinase activity"/>
    <property type="evidence" value="ECO:0007669"/>
    <property type="project" value="UniProtKB-EC"/>
</dbReference>
<name>A0AAU7JIL5_9HYPH</name>
<dbReference type="InterPro" id="IPR001223">
    <property type="entry name" value="Glyco_hydro18_cat"/>
</dbReference>
<dbReference type="GO" id="GO:0008061">
    <property type="term" value="F:chitin binding"/>
    <property type="evidence" value="ECO:0007669"/>
    <property type="project" value="InterPro"/>
</dbReference>
<protein>
    <recommendedName>
        <fullName evidence="2">chitinase</fullName>
        <ecNumber evidence="2">3.2.1.14</ecNumber>
    </recommendedName>
</protein>
<dbReference type="PROSITE" id="PS01095">
    <property type="entry name" value="GH18_1"/>
    <property type="match status" value="1"/>
</dbReference>
<proteinExistence type="inferred from homology"/>
<dbReference type="SMART" id="SM00636">
    <property type="entry name" value="Glyco_18"/>
    <property type="match status" value="1"/>
</dbReference>
<evidence type="ECO:0000256" key="8">
    <source>
        <dbReference type="SAM" id="Phobius"/>
    </source>
</evidence>
<evidence type="ECO:0000256" key="2">
    <source>
        <dbReference type="ARBA" id="ARBA00012729"/>
    </source>
</evidence>
<dbReference type="PROSITE" id="PS51910">
    <property type="entry name" value="GH18_2"/>
    <property type="match status" value="1"/>
</dbReference>
<reference evidence="10" key="1">
    <citation type="submission" date="2024-05" db="EMBL/GenBank/DDBJ databases">
        <authorList>
            <person name="Kim S."/>
            <person name="Heo J."/>
            <person name="Choi H."/>
            <person name="Choi Y."/>
            <person name="Kwon S.-W."/>
            <person name="Kim Y."/>
        </authorList>
    </citation>
    <scope>NUCLEOTIDE SEQUENCE</scope>
    <source>
        <strain evidence="10">KACC 23698</strain>
    </source>
</reference>
<keyword evidence="4" id="KW-0624">Polysaccharide degradation</keyword>
<dbReference type="GO" id="GO:0005975">
    <property type="term" value="P:carbohydrate metabolic process"/>
    <property type="evidence" value="ECO:0007669"/>
    <property type="project" value="InterPro"/>
</dbReference>
<gene>
    <name evidence="10" type="ORF">ABEG18_05460</name>
</gene>
<dbReference type="GO" id="GO:0006032">
    <property type="term" value="P:chitin catabolic process"/>
    <property type="evidence" value="ECO:0007669"/>
    <property type="project" value="UniProtKB-KW"/>
</dbReference>
<evidence type="ECO:0000259" key="9">
    <source>
        <dbReference type="PROSITE" id="PS51910"/>
    </source>
</evidence>
<dbReference type="SUPFAM" id="SSF51445">
    <property type="entry name" value="(Trans)glycosidases"/>
    <property type="match status" value="1"/>
</dbReference>
<dbReference type="RefSeq" id="WP_406857083.1">
    <property type="nucleotide sequence ID" value="NZ_CP157484.1"/>
</dbReference>
<comment type="similarity">
    <text evidence="7">Belongs to the glycosyl hydrolase 18 family.</text>
</comment>
<keyword evidence="8" id="KW-0472">Membrane</keyword>
<dbReference type="Gene3D" id="3.10.50.10">
    <property type="match status" value="1"/>
</dbReference>
<sequence>MTHQHIAFAKAVQPMAAAEGTCGQQQSTLAMRAEVLDTPLPHTTLRPLREALNRKRAIWQRQQQWALAVVARPRPVFASPLRWSIIVAFLIGVMMAARAAFAADGGPAAGARWVSAYFVGWDAHTYPPSLIDFAQISHVLAFAVLPNMDGSLDTSLYLDDSQGPQVAKDLVRRAHLQARKALVSVGGAGLHDRFAAAASAPVRPRFVSALLALVAQWGYDGLDLDWEPIEEADYDDFLALVREIRQAQPSIIITVALGSKRGGRALEPSYRRFCNVLAPLVDQVNVMTYGMAGPWQGWLSWHSSPLRGDGPSQPISVAQNAADLELAGVPRSKIGVGVGFYGQGWGPLVTGPRQNLAGNANEVWMVFRDISRKYMPWATASYDRQADAAYLSVWPPRDGISFISYENEASIAAKIRFIRDTGLGGAFVWDLSSGHIPEAARPDALLQAVGALLDRGSRPSGSVSTP</sequence>
<keyword evidence="5 6" id="KW-0326">Glycosidase</keyword>
<evidence type="ECO:0000256" key="7">
    <source>
        <dbReference type="RuleBase" id="RU004453"/>
    </source>
</evidence>
<evidence type="ECO:0000256" key="3">
    <source>
        <dbReference type="ARBA" id="ARBA00022801"/>
    </source>
</evidence>
<dbReference type="GO" id="GO:0005576">
    <property type="term" value="C:extracellular region"/>
    <property type="evidence" value="ECO:0007669"/>
    <property type="project" value="TreeGrafter"/>
</dbReference>
<dbReference type="InterPro" id="IPR011583">
    <property type="entry name" value="Chitinase_II/V-like_cat"/>
</dbReference>
<feature type="transmembrane region" description="Helical" evidence="8">
    <location>
        <begin position="81"/>
        <end position="101"/>
    </location>
</feature>
<dbReference type="PANTHER" id="PTHR11177:SF317">
    <property type="entry name" value="CHITINASE 12-RELATED"/>
    <property type="match status" value="1"/>
</dbReference>
<dbReference type="AlphaFoldDB" id="A0AAU7JIL5"/>
<accession>A0AAU7JIL5</accession>
<dbReference type="InterPro" id="IPR001579">
    <property type="entry name" value="Glyco_hydro_18_chit_AS"/>
</dbReference>
<evidence type="ECO:0000256" key="4">
    <source>
        <dbReference type="ARBA" id="ARBA00023024"/>
    </source>
</evidence>
<keyword evidence="4" id="KW-0119">Carbohydrate metabolism</keyword>